<dbReference type="AlphaFoldDB" id="A0AAJ0FX22"/>
<feature type="domain" description="WSC" evidence="3">
    <location>
        <begin position="25"/>
        <end position="125"/>
    </location>
</feature>
<dbReference type="PROSITE" id="PS51212">
    <property type="entry name" value="WSC"/>
    <property type="match status" value="1"/>
</dbReference>
<keyword evidence="5" id="KW-1185">Reference proteome</keyword>
<proteinExistence type="predicted"/>
<keyword evidence="2" id="KW-0732">Signal</keyword>
<sequence>MSRAALIAGLMAASVAAQANLASEGFQYIGCVEASPGIFPVNMELGDGFTVGQCQEACGKSGANAAAAGNGCHCNSSISQAAVDFDVVDESRCSQPCSEADVKAGQCGGPVASDGKQLYNLYQRIPTDPTPAGYDATMPPANNKVVDAPSTTTSILLQTIISCAPGVLDCPAQNQTALPTLILPSQSCAEEHLPPPPPVETKFEEPCPESSIAVPPPPPPPATTPCACEEAVAPKHHHKTKGCPGPECMQNATSIALPPSSEPPAETSGPVVISDGSVRSVSAVMAALSLGALVLAFGMS</sequence>
<protein>
    <recommendedName>
        <fullName evidence="3">WSC domain-containing protein</fullName>
    </recommendedName>
</protein>
<dbReference type="Proteomes" id="UP001251528">
    <property type="component" value="Unassembled WGS sequence"/>
</dbReference>
<accession>A0AAJ0FX22</accession>
<evidence type="ECO:0000259" key="3">
    <source>
        <dbReference type="PROSITE" id="PS51212"/>
    </source>
</evidence>
<dbReference type="SMART" id="SM00321">
    <property type="entry name" value="WSC"/>
    <property type="match status" value="1"/>
</dbReference>
<name>A0AAJ0FX22_9HYPO</name>
<evidence type="ECO:0000256" key="1">
    <source>
        <dbReference type="SAM" id="MobiDB-lite"/>
    </source>
</evidence>
<feature type="chain" id="PRO_5042543694" description="WSC domain-containing protein" evidence="2">
    <location>
        <begin position="18"/>
        <end position="300"/>
    </location>
</feature>
<dbReference type="EMBL" id="JASWJB010000167">
    <property type="protein sequence ID" value="KAK2594463.1"/>
    <property type="molecule type" value="Genomic_DNA"/>
</dbReference>
<dbReference type="InterPro" id="IPR002889">
    <property type="entry name" value="WSC_carb-bd"/>
</dbReference>
<reference evidence="4" key="1">
    <citation type="submission" date="2023-06" db="EMBL/GenBank/DDBJ databases">
        <title>Conoideocrella luteorostrata (Hypocreales: Clavicipitaceae), a potential biocontrol fungus for elongate hemlock scale in United States Christmas tree production areas.</title>
        <authorList>
            <person name="Barrett H."/>
            <person name="Lovett B."/>
            <person name="Macias A.M."/>
            <person name="Stajich J.E."/>
            <person name="Kasson M.T."/>
        </authorList>
    </citation>
    <scope>NUCLEOTIDE SEQUENCE</scope>
    <source>
        <strain evidence="4">ARSEF 14590</strain>
    </source>
</reference>
<gene>
    <name evidence="4" type="ORF">QQS21_007809</name>
</gene>
<evidence type="ECO:0000313" key="5">
    <source>
        <dbReference type="Proteomes" id="UP001251528"/>
    </source>
</evidence>
<feature type="compositionally biased region" description="Pro residues" evidence="1">
    <location>
        <begin position="214"/>
        <end position="223"/>
    </location>
</feature>
<feature type="region of interest" description="Disordered" evidence="1">
    <location>
        <begin position="191"/>
        <end position="224"/>
    </location>
</feature>
<feature type="signal peptide" evidence="2">
    <location>
        <begin position="1"/>
        <end position="17"/>
    </location>
</feature>
<evidence type="ECO:0000313" key="4">
    <source>
        <dbReference type="EMBL" id="KAK2594463.1"/>
    </source>
</evidence>
<organism evidence="4 5">
    <name type="scientific">Conoideocrella luteorostrata</name>
    <dbReference type="NCBI Taxonomy" id="1105319"/>
    <lineage>
        <taxon>Eukaryota</taxon>
        <taxon>Fungi</taxon>
        <taxon>Dikarya</taxon>
        <taxon>Ascomycota</taxon>
        <taxon>Pezizomycotina</taxon>
        <taxon>Sordariomycetes</taxon>
        <taxon>Hypocreomycetidae</taxon>
        <taxon>Hypocreales</taxon>
        <taxon>Clavicipitaceae</taxon>
        <taxon>Conoideocrella</taxon>
    </lineage>
</organism>
<comment type="caution">
    <text evidence="4">The sequence shown here is derived from an EMBL/GenBank/DDBJ whole genome shotgun (WGS) entry which is preliminary data.</text>
</comment>
<evidence type="ECO:0000256" key="2">
    <source>
        <dbReference type="SAM" id="SignalP"/>
    </source>
</evidence>